<dbReference type="GO" id="GO:0030246">
    <property type="term" value="F:carbohydrate binding"/>
    <property type="evidence" value="ECO:0007669"/>
    <property type="project" value="TreeGrafter"/>
</dbReference>
<evidence type="ECO:0000313" key="7">
    <source>
        <dbReference type="Proteomes" id="UP000243374"/>
    </source>
</evidence>
<proteinExistence type="inferred from homology"/>
<evidence type="ECO:0000313" key="6">
    <source>
        <dbReference type="EMBL" id="SFK34038.1"/>
    </source>
</evidence>
<dbReference type="AlphaFoldDB" id="A0A662ZDD4"/>
<protein>
    <submittedName>
        <fullName evidence="6">Putative multiple sugar transport system substrate-binding protein</fullName>
    </submittedName>
</protein>
<sequence length="357" mass="40345">MKIIKKAVACLAVCGSIFLSSAEAEIIGISFPNYAKNSWLIQGQFLQNYLEEDGYGVSFMLADNVRNQKSDIRAMIDSGCDVLVVAAIEDKALSEVLTEAKKKNITVIAYDKLIMNSDAVDYYVTYDHYSEGVKRAQYLVDKFNLNERKSRLNVEFFSGALSDNVARDIYNGEMSVLDPYFESGILGCLSFETDFEQTTARHWNSTAAQRRLRHVISLSQYQRRIKNKKLDIIISSGNEIPGALVKTLTREYGYKKKDLPFITGQDCSEDSFSQIQQGQLPMCVFKDPQTLAYMTKVVVDRIYNKGFVTFPENSSYFNGVDDIPTYVLPVSVVDSSNVENYVTAVQEEKKDLSFIRL</sequence>
<feature type="domain" description="Periplasmic binding protein" evidence="5">
    <location>
        <begin position="27"/>
        <end position="295"/>
    </location>
</feature>
<feature type="chain" id="PRO_5025043638" evidence="4">
    <location>
        <begin position="25"/>
        <end position="357"/>
    </location>
</feature>
<keyword evidence="7" id="KW-1185">Reference proteome</keyword>
<organism evidence="6 7">
    <name type="scientific">Succinivibrio dextrinosolvens</name>
    <dbReference type="NCBI Taxonomy" id="83771"/>
    <lineage>
        <taxon>Bacteria</taxon>
        <taxon>Pseudomonadati</taxon>
        <taxon>Pseudomonadota</taxon>
        <taxon>Gammaproteobacteria</taxon>
        <taxon>Aeromonadales</taxon>
        <taxon>Succinivibrionaceae</taxon>
        <taxon>Succinivibrio</taxon>
    </lineage>
</organism>
<dbReference type="InterPro" id="IPR025997">
    <property type="entry name" value="SBP_2_dom"/>
</dbReference>
<feature type="signal peptide" evidence="4">
    <location>
        <begin position="1"/>
        <end position="24"/>
    </location>
</feature>
<reference evidence="6 7" key="1">
    <citation type="submission" date="2016-10" db="EMBL/GenBank/DDBJ databases">
        <authorList>
            <person name="Varghese N."/>
            <person name="Submissions S."/>
        </authorList>
    </citation>
    <scope>NUCLEOTIDE SEQUENCE [LARGE SCALE GENOMIC DNA]</scope>
    <source>
        <strain evidence="6 7">22B</strain>
    </source>
</reference>
<dbReference type="GO" id="GO:0055085">
    <property type="term" value="P:transmembrane transport"/>
    <property type="evidence" value="ECO:0007669"/>
    <property type="project" value="UniProtKB-ARBA"/>
</dbReference>
<evidence type="ECO:0000256" key="3">
    <source>
        <dbReference type="ARBA" id="ARBA00022729"/>
    </source>
</evidence>
<dbReference type="SUPFAM" id="SSF53822">
    <property type="entry name" value="Periplasmic binding protein-like I"/>
    <property type="match status" value="1"/>
</dbReference>
<dbReference type="Proteomes" id="UP000243374">
    <property type="component" value="Unassembled WGS sequence"/>
</dbReference>
<evidence type="ECO:0000256" key="1">
    <source>
        <dbReference type="ARBA" id="ARBA00004418"/>
    </source>
</evidence>
<dbReference type="InterPro" id="IPR028082">
    <property type="entry name" value="Peripla_BP_I"/>
</dbReference>
<dbReference type="Pfam" id="PF13407">
    <property type="entry name" value="Peripla_BP_4"/>
    <property type="match status" value="1"/>
</dbReference>
<dbReference type="GO" id="GO:0030288">
    <property type="term" value="C:outer membrane-bounded periplasmic space"/>
    <property type="evidence" value="ECO:0007669"/>
    <property type="project" value="TreeGrafter"/>
</dbReference>
<dbReference type="CDD" id="cd19994">
    <property type="entry name" value="PBP1_ChvE"/>
    <property type="match status" value="1"/>
</dbReference>
<dbReference type="Gene3D" id="3.40.50.2300">
    <property type="match status" value="2"/>
</dbReference>
<comment type="similarity">
    <text evidence="2">Belongs to the bacterial solute-binding protein 2 family.</text>
</comment>
<dbReference type="OrthoDB" id="9800520at2"/>
<gene>
    <name evidence="6" type="ORF">SAMN04487865_105712</name>
</gene>
<dbReference type="EMBL" id="FOSF01000057">
    <property type="protein sequence ID" value="SFK34038.1"/>
    <property type="molecule type" value="Genomic_DNA"/>
</dbReference>
<comment type="subcellular location">
    <subcellularLocation>
        <location evidence="1">Periplasm</location>
    </subcellularLocation>
</comment>
<dbReference type="PANTHER" id="PTHR30036">
    <property type="entry name" value="D-XYLOSE-BINDING PERIPLASMIC PROTEIN"/>
    <property type="match status" value="1"/>
</dbReference>
<keyword evidence="6" id="KW-0813">Transport</keyword>
<dbReference type="RefSeq" id="WP_074841417.1">
    <property type="nucleotide sequence ID" value="NZ_CP047056.1"/>
</dbReference>
<evidence type="ECO:0000256" key="4">
    <source>
        <dbReference type="SAM" id="SignalP"/>
    </source>
</evidence>
<keyword evidence="6" id="KW-0762">Sugar transport</keyword>
<dbReference type="PANTHER" id="PTHR30036:SF1">
    <property type="entry name" value="D-XYLOSE-BINDING PERIPLASMIC PROTEIN"/>
    <property type="match status" value="1"/>
</dbReference>
<keyword evidence="3 4" id="KW-0732">Signal</keyword>
<evidence type="ECO:0000259" key="5">
    <source>
        <dbReference type="Pfam" id="PF13407"/>
    </source>
</evidence>
<dbReference type="InterPro" id="IPR050555">
    <property type="entry name" value="Bact_Solute-Bind_Prot2"/>
</dbReference>
<accession>A0A662ZDD4</accession>
<evidence type="ECO:0000256" key="2">
    <source>
        <dbReference type="ARBA" id="ARBA00007639"/>
    </source>
</evidence>
<name>A0A662ZDD4_9GAMM</name>